<evidence type="ECO:0000256" key="1">
    <source>
        <dbReference type="SAM" id="MobiDB-lite"/>
    </source>
</evidence>
<dbReference type="GeneID" id="73381173"/>
<dbReference type="EMBL" id="JAHUZD010000123">
    <property type="protein sequence ID" value="KAI3403631.2"/>
    <property type="molecule type" value="Genomic_DNA"/>
</dbReference>
<proteinExistence type="predicted"/>
<feature type="compositionally biased region" description="Polar residues" evidence="1">
    <location>
        <begin position="56"/>
        <end position="65"/>
    </location>
</feature>
<keyword evidence="2" id="KW-0812">Transmembrane</keyword>
<name>A0AAI9SVU1_9ASCO</name>
<feature type="transmembrane region" description="Helical" evidence="2">
    <location>
        <begin position="218"/>
        <end position="240"/>
    </location>
</feature>
<feature type="compositionally biased region" description="Low complexity" evidence="1">
    <location>
        <begin position="72"/>
        <end position="103"/>
    </location>
</feature>
<sequence>MLRVSLLSSFKNVRAVRPILQHGAITTASLISLNQAFHTSLPVGSGLFKKSKLESQPQQAGSLQADTPKVTPPATSSPVSPVGPASPVSPAGSASPVSPAGPTEQDFKTHPILKRVPKFLHNYASQFINAPFSNLVAFIILHELTAIIPLFGIWYYLHNHPGLIPLDLPQWALTKGAKVLDSLLDQFNWNINSSDKIALLMEGAYSFTIVKLLLPVRVIISLSGMPLFAKLFVLPITNLFRNLKELRRVKQERKLERKKMEVKRVDKPRL</sequence>
<gene>
    <name evidence="3" type="ORF">KGF56_003558</name>
</gene>
<feature type="transmembrane region" description="Helical" evidence="2">
    <location>
        <begin position="135"/>
        <end position="157"/>
    </location>
</feature>
<evidence type="ECO:0000313" key="4">
    <source>
        <dbReference type="Proteomes" id="UP001202479"/>
    </source>
</evidence>
<keyword evidence="2" id="KW-1133">Transmembrane helix</keyword>
<dbReference type="PANTHER" id="PTHR28002">
    <property type="entry name" value="MIOREX COMPLEX COMPONENT 11"/>
    <property type="match status" value="1"/>
</dbReference>
<comment type="caution">
    <text evidence="3">The sequence shown here is derived from an EMBL/GenBank/DDBJ whole genome shotgun (WGS) entry which is preliminary data.</text>
</comment>
<dbReference type="GO" id="GO:0005739">
    <property type="term" value="C:mitochondrion"/>
    <property type="evidence" value="ECO:0007669"/>
    <property type="project" value="TreeGrafter"/>
</dbReference>
<dbReference type="PANTHER" id="PTHR28002:SF1">
    <property type="entry name" value="MIOREX COMPLEX COMPONENT 11"/>
    <property type="match status" value="1"/>
</dbReference>
<dbReference type="RefSeq" id="XP_049179378.1">
    <property type="nucleotide sequence ID" value="XM_049324902.1"/>
</dbReference>
<accession>A0AAI9SVU1</accession>
<dbReference type="Pfam" id="PF10306">
    <property type="entry name" value="FLILHELTA"/>
    <property type="match status" value="1"/>
</dbReference>
<organism evidence="3 4">
    <name type="scientific">Candida oxycetoniae</name>
    <dbReference type="NCBI Taxonomy" id="497107"/>
    <lineage>
        <taxon>Eukaryota</taxon>
        <taxon>Fungi</taxon>
        <taxon>Dikarya</taxon>
        <taxon>Ascomycota</taxon>
        <taxon>Saccharomycotina</taxon>
        <taxon>Pichiomycetes</taxon>
        <taxon>Debaryomycetaceae</taxon>
        <taxon>Candida/Lodderomyces clade</taxon>
        <taxon>Candida</taxon>
    </lineage>
</organism>
<evidence type="ECO:0000256" key="2">
    <source>
        <dbReference type="SAM" id="Phobius"/>
    </source>
</evidence>
<keyword evidence="4" id="KW-1185">Reference proteome</keyword>
<reference evidence="3" key="1">
    <citation type="journal article" date="2022" name="DNA Res.">
        <title>Genome analysis of five recently described species of the CUG-Ser clade uncovers Candida theae as a new hybrid lineage with pathogenic potential in the Candida parapsilosis species complex.</title>
        <authorList>
            <person name="Mixao V."/>
            <person name="Del Olmo V."/>
            <person name="Hegedusova E."/>
            <person name="Saus E."/>
            <person name="Pryszcz L."/>
            <person name="Cillingova A."/>
            <person name="Nosek J."/>
            <person name="Gabaldon T."/>
        </authorList>
    </citation>
    <scope>NUCLEOTIDE SEQUENCE</scope>
    <source>
        <strain evidence="3">CBS 10844</strain>
    </source>
</reference>
<dbReference type="Proteomes" id="UP001202479">
    <property type="component" value="Unassembled WGS sequence"/>
</dbReference>
<dbReference type="AlphaFoldDB" id="A0AAI9SVU1"/>
<dbReference type="InterPro" id="IPR018811">
    <property type="entry name" value="MRX11"/>
</dbReference>
<evidence type="ECO:0000313" key="3">
    <source>
        <dbReference type="EMBL" id="KAI3403631.2"/>
    </source>
</evidence>
<keyword evidence="2" id="KW-0472">Membrane</keyword>
<protein>
    <submittedName>
        <fullName evidence="3">Uncharacterized protein</fullName>
    </submittedName>
</protein>
<feature type="region of interest" description="Disordered" evidence="1">
    <location>
        <begin position="56"/>
        <end position="107"/>
    </location>
</feature>